<keyword evidence="1" id="KW-0648">Protein biosynthesis</keyword>
<dbReference type="InterPro" id="IPR050802">
    <property type="entry name" value="EF-GSTs"/>
</dbReference>
<protein>
    <submittedName>
        <fullName evidence="3">EF-1-gamma</fullName>
    </submittedName>
</protein>
<dbReference type="GO" id="GO:0005634">
    <property type="term" value="C:nucleus"/>
    <property type="evidence" value="ECO:0007669"/>
    <property type="project" value="TreeGrafter"/>
</dbReference>
<evidence type="ECO:0000256" key="1">
    <source>
        <dbReference type="PROSITE-ProRule" id="PRU00519"/>
    </source>
</evidence>
<dbReference type="GO" id="GO:0003746">
    <property type="term" value="F:translation elongation factor activity"/>
    <property type="evidence" value="ECO:0007669"/>
    <property type="project" value="UniProtKB-UniRule"/>
</dbReference>
<name>A0A177B567_9BILA</name>
<feature type="non-terminal residue" evidence="3">
    <location>
        <position position="395"/>
    </location>
</feature>
<keyword evidence="1" id="KW-0251">Elongation factor</keyword>
<dbReference type="PROSITE" id="PS50040">
    <property type="entry name" value="EF1G_C"/>
    <property type="match status" value="1"/>
</dbReference>
<accession>A0A177B567</accession>
<dbReference type="InterPro" id="IPR036433">
    <property type="entry name" value="EF1B_G_C_sf"/>
</dbReference>
<dbReference type="Gene3D" id="3.30.70.1010">
    <property type="entry name" value="Translation elongation factor EF1B, gamma chain, conserved domain"/>
    <property type="match status" value="1"/>
</dbReference>
<reference evidence="3 4" key="1">
    <citation type="submission" date="2016-04" db="EMBL/GenBank/DDBJ databases">
        <title>The genome of Intoshia linei affirms orthonectids as highly simplified spiralians.</title>
        <authorList>
            <person name="Mikhailov K.V."/>
            <person name="Slusarev G.S."/>
            <person name="Nikitin M.A."/>
            <person name="Logacheva M.D."/>
            <person name="Penin A."/>
            <person name="Aleoshin V."/>
            <person name="Panchin Y.V."/>
        </authorList>
    </citation>
    <scope>NUCLEOTIDE SEQUENCE [LARGE SCALE GENOMIC DNA]</scope>
    <source>
        <strain evidence="3">Intl2013</strain>
        <tissue evidence="3">Whole animal</tissue>
    </source>
</reference>
<sequence>MSTKTIISNNFDASKFKMVVDLFGSKCGNKIEFVENFNDSFVSSDKMNAKIVSGEMPLMVYGTKQLYGNEAICMNLSHCKFFGSMDSVFESIIFITNYVKPHIENLNNMLTGIQVYNKKVESDSKTELLTALDILNSRFLAFSYMSCEHLTLSDASLLVYMGIAYSKFLEPSIREKLPFLNRWFETVRNTANYEKYFGKFEYCTKWSKPDFSKLQKTKKAKEEVKPKKDKPVVVEKPIVKPFANEPMPKMDLENFKRFFFNTKDKQSVVAQFLNEFDSTTQSVWTCEYLEADKYLGLGFTISNMVEGMFQRLLKLKNHGMGIMVISTKPKKAVTGLWFWRGQGLAFEQDINWMVDYITYDWKKIDATSDQGKQYVTNFFSVVEGGTINGNEAEYV</sequence>
<feature type="domain" description="EF-1-gamma C-terminal" evidence="2">
    <location>
        <begin position="238"/>
        <end position="395"/>
    </location>
</feature>
<dbReference type="Gene3D" id="1.20.1050.10">
    <property type="match status" value="1"/>
</dbReference>
<gene>
    <name evidence="3" type="ORF">A3Q56_03706</name>
</gene>
<dbReference type="GO" id="GO:0005737">
    <property type="term" value="C:cytoplasm"/>
    <property type="evidence" value="ECO:0007669"/>
    <property type="project" value="TreeGrafter"/>
</dbReference>
<dbReference type="SMART" id="SM01183">
    <property type="entry name" value="EF1G"/>
    <property type="match status" value="1"/>
</dbReference>
<dbReference type="EMBL" id="LWCA01000426">
    <property type="protein sequence ID" value="OAF68554.1"/>
    <property type="molecule type" value="Genomic_DNA"/>
</dbReference>
<evidence type="ECO:0000313" key="4">
    <source>
        <dbReference type="Proteomes" id="UP000078046"/>
    </source>
</evidence>
<dbReference type="OrthoDB" id="249703at2759"/>
<dbReference type="InterPro" id="IPR001662">
    <property type="entry name" value="EF1B_G_C"/>
</dbReference>
<organism evidence="3 4">
    <name type="scientific">Intoshia linei</name>
    <dbReference type="NCBI Taxonomy" id="1819745"/>
    <lineage>
        <taxon>Eukaryota</taxon>
        <taxon>Metazoa</taxon>
        <taxon>Spiralia</taxon>
        <taxon>Lophotrochozoa</taxon>
        <taxon>Mesozoa</taxon>
        <taxon>Orthonectida</taxon>
        <taxon>Rhopaluridae</taxon>
        <taxon>Intoshia</taxon>
    </lineage>
</organism>
<dbReference type="PANTHER" id="PTHR43986:SF1">
    <property type="entry name" value="ELONGATION FACTOR 1-GAMMA"/>
    <property type="match status" value="1"/>
</dbReference>
<dbReference type="PANTHER" id="PTHR43986">
    <property type="entry name" value="ELONGATION FACTOR 1-GAMMA"/>
    <property type="match status" value="1"/>
</dbReference>
<dbReference type="SUPFAM" id="SSF89942">
    <property type="entry name" value="eEF1-gamma domain"/>
    <property type="match status" value="1"/>
</dbReference>
<evidence type="ECO:0000313" key="3">
    <source>
        <dbReference type="EMBL" id="OAF68554.1"/>
    </source>
</evidence>
<dbReference type="SUPFAM" id="SSF47616">
    <property type="entry name" value="GST C-terminal domain-like"/>
    <property type="match status" value="1"/>
</dbReference>
<dbReference type="Proteomes" id="UP000078046">
    <property type="component" value="Unassembled WGS sequence"/>
</dbReference>
<dbReference type="InterPro" id="IPR036282">
    <property type="entry name" value="Glutathione-S-Trfase_C_sf"/>
</dbReference>
<proteinExistence type="predicted"/>
<evidence type="ECO:0000259" key="2">
    <source>
        <dbReference type="PROSITE" id="PS50040"/>
    </source>
</evidence>
<dbReference type="AlphaFoldDB" id="A0A177B567"/>
<keyword evidence="4" id="KW-1185">Reference proteome</keyword>
<dbReference type="Pfam" id="PF00647">
    <property type="entry name" value="EF1G"/>
    <property type="match status" value="1"/>
</dbReference>
<comment type="caution">
    <text evidence="3">The sequence shown here is derived from an EMBL/GenBank/DDBJ whole genome shotgun (WGS) entry which is preliminary data.</text>
</comment>